<dbReference type="InterPro" id="IPR043504">
    <property type="entry name" value="Peptidase_S1_PA_chymotrypsin"/>
</dbReference>
<proteinExistence type="predicted"/>
<dbReference type="PANTHER" id="PTHR24264">
    <property type="entry name" value="TRYPSIN-RELATED"/>
    <property type="match status" value="1"/>
</dbReference>
<dbReference type="EMBL" id="OV696687">
    <property type="protein sequence ID" value="CAH1255125.1"/>
    <property type="molecule type" value="Genomic_DNA"/>
</dbReference>
<protein>
    <submittedName>
        <fullName evidence="11">HGFAC protein</fullName>
    </submittedName>
</protein>
<dbReference type="Proteomes" id="UP000838412">
    <property type="component" value="Chromosome 2"/>
</dbReference>
<dbReference type="OrthoDB" id="8950604at2759"/>
<dbReference type="InterPro" id="IPR016186">
    <property type="entry name" value="C-type_lectin-like/link_sf"/>
</dbReference>
<evidence type="ECO:0000256" key="2">
    <source>
        <dbReference type="ARBA" id="ARBA00022525"/>
    </source>
</evidence>
<dbReference type="InterPro" id="IPR001254">
    <property type="entry name" value="Trypsin_dom"/>
</dbReference>
<dbReference type="InterPro" id="IPR001304">
    <property type="entry name" value="C-type_lectin-like"/>
</dbReference>
<dbReference type="SMART" id="SM00034">
    <property type="entry name" value="CLECT"/>
    <property type="match status" value="2"/>
</dbReference>
<dbReference type="CDD" id="cd00037">
    <property type="entry name" value="CLECT"/>
    <property type="match status" value="2"/>
</dbReference>
<dbReference type="AlphaFoldDB" id="A0A8J9ZK71"/>
<dbReference type="PROSITE" id="PS00134">
    <property type="entry name" value="TRYPSIN_HIS"/>
    <property type="match status" value="1"/>
</dbReference>
<dbReference type="InterPro" id="IPR001314">
    <property type="entry name" value="Peptidase_S1A"/>
</dbReference>
<keyword evidence="2" id="KW-0964">Secreted</keyword>
<dbReference type="Gene3D" id="2.40.10.10">
    <property type="entry name" value="Trypsin-like serine proteases"/>
    <property type="match status" value="1"/>
</dbReference>
<keyword evidence="5 7" id="KW-0720">Serine protease</keyword>
<evidence type="ECO:0000259" key="10">
    <source>
        <dbReference type="PROSITE" id="PS50240"/>
    </source>
</evidence>
<evidence type="ECO:0000256" key="3">
    <source>
        <dbReference type="ARBA" id="ARBA00022670"/>
    </source>
</evidence>
<name>A0A8J9ZK71_BRALA</name>
<evidence type="ECO:0000256" key="5">
    <source>
        <dbReference type="ARBA" id="ARBA00022825"/>
    </source>
</evidence>
<evidence type="ECO:0000259" key="9">
    <source>
        <dbReference type="PROSITE" id="PS50041"/>
    </source>
</evidence>
<comment type="subcellular location">
    <subcellularLocation>
        <location evidence="1">Secreted</location>
    </subcellularLocation>
</comment>
<evidence type="ECO:0000256" key="4">
    <source>
        <dbReference type="ARBA" id="ARBA00022801"/>
    </source>
</evidence>
<accession>A0A8J9ZK71</accession>
<keyword evidence="6" id="KW-1015">Disulfide bond</keyword>
<dbReference type="PROSITE" id="PS00135">
    <property type="entry name" value="TRYPSIN_SER"/>
    <property type="match status" value="1"/>
</dbReference>
<dbReference type="CDD" id="cd00190">
    <property type="entry name" value="Tryp_SPc"/>
    <property type="match status" value="1"/>
</dbReference>
<dbReference type="InterPro" id="IPR016187">
    <property type="entry name" value="CTDL_fold"/>
</dbReference>
<dbReference type="Gene3D" id="3.10.100.10">
    <property type="entry name" value="Mannose-Binding Protein A, subunit A"/>
    <property type="match status" value="2"/>
</dbReference>
<evidence type="ECO:0000256" key="1">
    <source>
        <dbReference type="ARBA" id="ARBA00004613"/>
    </source>
</evidence>
<dbReference type="SUPFAM" id="SSF56436">
    <property type="entry name" value="C-type lectin-like"/>
    <property type="match status" value="2"/>
</dbReference>
<dbReference type="Pfam" id="PF00089">
    <property type="entry name" value="Trypsin"/>
    <property type="match status" value="1"/>
</dbReference>
<organism evidence="11 12">
    <name type="scientific">Branchiostoma lanceolatum</name>
    <name type="common">Common lancelet</name>
    <name type="synonym">Amphioxus lanceolatum</name>
    <dbReference type="NCBI Taxonomy" id="7740"/>
    <lineage>
        <taxon>Eukaryota</taxon>
        <taxon>Metazoa</taxon>
        <taxon>Chordata</taxon>
        <taxon>Cephalochordata</taxon>
        <taxon>Leptocardii</taxon>
        <taxon>Amphioxiformes</taxon>
        <taxon>Branchiostomatidae</taxon>
        <taxon>Branchiostoma</taxon>
    </lineage>
</organism>
<keyword evidence="12" id="KW-1185">Reference proteome</keyword>
<dbReference type="SMART" id="SM00020">
    <property type="entry name" value="Tryp_SPc"/>
    <property type="match status" value="1"/>
</dbReference>
<keyword evidence="4 7" id="KW-0378">Hydrolase</keyword>
<dbReference type="InterPro" id="IPR050127">
    <property type="entry name" value="Serine_Proteases_S1"/>
</dbReference>
<dbReference type="InterPro" id="IPR009003">
    <property type="entry name" value="Peptidase_S1_PA"/>
</dbReference>
<evidence type="ECO:0000313" key="12">
    <source>
        <dbReference type="Proteomes" id="UP000838412"/>
    </source>
</evidence>
<dbReference type="PROSITE" id="PS50041">
    <property type="entry name" value="C_TYPE_LECTIN_2"/>
    <property type="match status" value="2"/>
</dbReference>
<evidence type="ECO:0000256" key="8">
    <source>
        <dbReference type="SAM" id="SignalP"/>
    </source>
</evidence>
<keyword evidence="8" id="KW-0732">Signal</keyword>
<dbReference type="PROSITE" id="PS51257">
    <property type="entry name" value="PROKAR_LIPOPROTEIN"/>
    <property type="match status" value="1"/>
</dbReference>
<dbReference type="SUPFAM" id="SSF50494">
    <property type="entry name" value="Trypsin-like serine proteases"/>
    <property type="match status" value="1"/>
</dbReference>
<dbReference type="PROSITE" id="PS50240">
    <property type="entry name" value="TRYPSIN_DOM"/>
    <property type="match status" value="1"/>
</dbReference>
<feature type="domain" description="C-type lectin" evidence="9">
    <location>
        <begin position="30"/>
        <end position="154"/>
    </location>
</feature>
<dbReference type="FunFam" id="2.40.10.10:FF:000003">
    <property type="entry name" value="Transmembrane serine protease 3"/>
    <property type="match status" value="1"/>
</dbReference>
<dbReference type="InterPro" id="IPR033116">
    <property type="entry name" value="TRYPSIN_SER"/>
</dbReference>
<feature type="domain" description="Peptidase S1" evidence="10">
    <location>
        <begin position="329"/>
        <end position="571"/>
    </location>
</feature>
<dbReference type="GO" id="GO:0004252">
    <property type="term" value="F:serine-type endopeptidase activity"/>
    <property type="evidence" value="ECO:0007669"/>
    <property type="project" value="InterPro"/>
</dbReference>
<dbReference type="GO" id="GO:0006508">
    <property type="term" value="P:proteolysis"/>
    <property type="evidence" value="ECO:0007669"/>
    <property type="project" value="UniProtKB-KW"/>
</dbReference>
<sequence length="576" mass="62521">MVTRRCVFSVLLWSACLSIITGCPTGYQLFNGVCYKAVSLRGVRAPFPVENCAADGGRLASPKDQATHNFLINLKNRVNEYGYFKIGLREVGQKGQWRWSDGTALGSFLAWGTRQPNNARGLSCVMYPPAWFGAGAGNMWDDIPCTNAADYICEVPLVSPPVDPPTACPGGYSQLKDMCYKAVYLRGVRPPLPAENCAADGGRLANPKDADTNRFLINLKNRVNEYGYFKIGLREVGQKGQWRWSDGTALGSFLAWGTRQPNNARGLSCVMYPPAWFGAGAGDMWDDIPCANSDAYICELPLSTQEPLEPAESSCGVPTLRSSGVSPKIVGGTETVPGAWPWQAAIMAGRTFLCGATLIHPEWILTAAHCHIQSVPLRLMSVKLGKHDLTATEGAEQTFGMKTFILHSDYNPNLNNHGIPDSDIALVKLDRPAALGPRVNTACLPEGEENIPRDDLMTVTGWGHVEETAGTSSFRKLNQVRVPYIPTRVCNGPGFYNGNITANMFCAGYEEGGKDSCGGDSGGPMVARDGAGAPYRVVGVVSWGVGCARRRRPGVYVPVYRYTAWIEDVMEQNKNL</sequence>
<keyword evidence="3 7" id="KW-0645">Protease</keyword>
<evidence type="ECO:0000256" key="7">
    <source>
        <dbReference type="RuleBase" id="RU363034"/>
    </source>
</evidence>
<dbReference type="GO" id="GO:0005615">
    <property type="term" value="C:extracellular space"/>
    <property type="evidence" value="ECO:0007669"/>
    <property type="project" value="TreeGrafter"/>
</dbReference>
<gene>
    <name evidence="11" type="primary">HGFAC</name>
    <name evidence="11" type="ORF">BLAG_LOCUS14289</name>
</gene>
<evidence type="ECO:0000313" key="11">
    <source>
        <dbReference type="EMBL" id="CAH1255125.1"/>
    </source>
</evidence>
<dbReference type="PRINTS" id="PR00722">
    <property type="entry name" value="CHYMOTRYPSIN"/>
</dbReference>
<reference evidence="11" key="1">
    <citation type="submission" date="2022-01" db="EMBL/GenBank/DDBJ databases">
        <authorList>
            <person name="Braso-Vives M."/>
        </authorList>
    </citation>
    <scope>NUCLEOTIDE SEQUENCE</scope>
</reference>
<dbReference type="PANTHER" id="PTHR24264:SF65">
    <property type="entry name" value="SRCR DOMAIN-CONTAINING PROTEIN"/>
    <property type="match status" value="1"/>
</dbReference>
<feature type="chain" id="PRO_5035427287" evidence="8">
    <location>
        <begin position="23"/>
        <end position="576"/>
    </location>
</feature>
<feature type="signal peptide" evidence="8">
    <location>
        <begin position="1"/>
        <end position="22"/>
    </location>
</feature>
<dbReference type="InterPro" id="IPR018114">
    <property type="entry name" value="TRYPSIN_HIS"/>
</dbReference>
<evidence type="ECO:0000256" key="6">
    <source>
        <dbReference type="ARBA" id="ARBA00023157"/>
    </source>
</evidence>
<feature type="domain" description="C-type lectin" evidence="9">
    <location>
        <begin position="197"/>
        <end position="299"/>
    </location>
</feature>
<dbReference type="Pfam" id="PF00059">
    <property type="entry name" value="Lectin_C"/>
    <property type="match status" value="2"/>
</dbReference>